<gene>
    <name evidence="3" type="ORF">KFE25_008168</name>
</gene>
<proteinExistence type="predicted"/>
<comment type="caution">
    <text evidence="3">The sequence shown here is derived from an EMBL/GenBank/DDBJ whole genome shotgun (WGS) entry which is preliminary data.</text>
</comment>
<protein>
    <submittedName>
        <fullName evidence="3">Uncharacterized protein</fullName>
    </submittedName>
</protein>
<evidence type="ECO:0000313" key="3">
    <source>
        <dbReference type="EMBL" id="KAG8466789.1"/>
    </source>
</evidence>
<dbReference type="EMBL" id="JAGTXO010000007">
    <property type="protein sequence ID" value="KAG8466789.1"/>
    <property type="molecule type" value="Genomic_DNA"/>
</dbReference>
<feature type="coiled-coil region" evidence="1">
    <location>
        <begin position="564"/>
        <end position="591"/>
    </location>
</feature>
<dbReference type="Gene3D" id="2.60.120.380">
    <property type="match status" value="1"/>
</dbReference>
<name>A0A8J5XUI3_DIALT</name>
<feature type="compositionally biased region" description="Gly residues" evidence="2">
    <location>
        <begin position="454"/>
        <end position="464"/>
    </location>
</feature>
<feature type="compositionally biased region" description="Low complexity" evidence="2">
    <location>
        <begin position="317"/>
        <end position="330"/>
    </location>
</feature>
<feature type="region of interest" description="Disordered" evidence="2">
    <location>
        <begin position="437"/>
        <end position="504"/>
    </location>
</feature>
<reference evidence="3" key="1">
    <citation type="submission" date="2021-05" db="EMBL/GenBank/DDBJ databases">
        <title>The genome of the haptophyte Pavlova lutheri (Diacronema luteri, Pavlovales) - a model for lipid biosynthesis in eukaryotic algae.</title>
        <authorList>
            <person name="Hulatt C.J."/>
            <person name="Posewitz M.C."/>
        </authorList>
    </citation>
    <scope>NUCLEOTIDE SEQUENCE</scope>
    <source>
        <strain evidence="3">NIVA-4/92</strain>
    </source>
</reference>
<sequence>MFDDEDWVFTPGAYITYPAYSFKNTERREAVAFQSDQPYKRRTAADERRVAHGMVGWNSSLKAPYRPLGTPRFDIARRPASPGDEARIQIRHPSRSRKANQGDQSSMVHIALETAKEERGKVSHSSYRYYMIYVPPQRVLTISLVSISGDPDMYVCNTSQFPSAKECTWKSSAVGEDRIVISPDDARARPGTYYIAVYGADGGRDSKFSICATVRPQQRALFAIDDGPLDGFARIRDELRRARMRTLAAKRGVWLEWEEEARAREAAAEADAARTAAAAAAAPAADAAAAGGGERSARGAARGACAGAGSDGNGTDGAPAARAPAIGRAPSWRARTPARLPVPSAADLSAAAERAPIGQAERRMRRSLSATLRRAPRLASAGASAGTLGGARGAVGTASFAHLPRPGAIVGSATGAGEVRKLTPARFYTRQLTSSGVPLRSASPVRGSGAAAADGGGGGGGGVGAANDAAGSAARAPAGADGNGGGGSGDDDDASDSRADELPLEHRVAKHRSDYARLKRVYNAKLLEGLRAMERERAFNHRVRSNALAHLEAGASGLQLAPMMEMLRADAYAIKVELERIERERAREERQGRVWAEVMGGGSAHAARSALGAVTTLKAALPVMAHVRRKSVRAGGGGEGGA</sequence>
<accession>A0A8J5XUI3</accession>
<keyword evidence="4" id="KW-1185">Reference proteome</keyword>
<dbReference type="AlphaFoldDB" id="A0A8J5XUI3"/>
<feature type="compositionally biased region" description="Basic and acidic residues" evidence="2">
    <location>
        <begin position="495"/>
        <end position="504"/>
    </location>
</feature>
<keyword evidence="1" id="KW-0175">Coiled coil</keyword>
<dbReference type="OrthoDB" id="10046613at2759"/>
<organism evidence="3 4">
    <name type="scientific">Diacronema lutheri</name>
    <name type="common">Unicellular marine alga</name>
    <name type="synonym">Monochrysis lutheri</name>
    <dbReference type="NCBI Taxonomy" id="2081491"/>
    <lineage>
        <taxon>Eukaryota</taxon>
        <taxon>Haptista</taxon>
        <taxon>Haptophyta</taxon>
        <taxon>Pavlovophyceae</taxon>
        <taxon>Pavlovales</taxon>
        <taxon>Pavlovaceae</taxon>
        <taxon>Diacronema</taxon>
    </lineage>
</organism>
<evidence type="ECO:0000313" key="4">
    <source>
        <dbReference type="Proteomes" id="UP000751190"/>
    </source>
</evidence>
<feature type="compositionally biased region" description="Low complexity" evidence="2">
    <location>
        <begin position="465"/>
        <end position="480"/>
    </location>
</feature>
<dbReference type="Proteomes" id="UP000751190">
    <property type="component" value="Unassembled WGS sequence"/>
</dbReference>
<evidence type="ECO:0000256" key="1">
    <source>
        <dbReference type="SAM" id="Coils"/>
    </source>
</evidence>
<feature type="region of interest" description="Disordered" evidence="2">
    <location>
        <begin position="303"/>
        <end position="336"/>
    </location>
</feature>
<evidence type="ECO:0000256" key="2">
    <source>
        <dbReference type="SAM" id="MobiDB-lite"/>
    </source>
</evidence>